<feature type="compositionally biased region" description="Low complexity" evidence="1">
    <location>
        <begin position="151"/>
        <end position="164"/>
    </location>
</feature>
<dbReference type="EMBL" id="BRXS01000005">
    <property type="protein sequence ID" value="GLC26674.1"/>
    <property type="molecule type" value="Genomic_DNA"/>
</dbReference>
<organism evidence="2 3">
    <name type="scientific">Roseisolibacter agri</name>
    <dbReference type="NCBI Taxonomy" id="2014610"/>
    <lineage>
        <taxon>Bacteria</taxon>
        <taxon>Pseudomonadati</taxon>
        <taxon>Gemmatimonadota</taxon>
        <taxon>Gemmatimonadia</taxon>
        <taxon>Gemmatimonadales</taxon>
        <taxon>Gemmatimonadaceae</taxon>
        <taxon>Roseisolibacter</taxon>
    </lineage>
</organism>
<accession>A0AA37Q4Y8</accession>
<protein>
    <recommendedName>
        <fullName evidence="4">DUF3618 domain-containing protein</fullName>
    </recommendedName>
</protein>
<dbReference type="InterPro" id="IPR022062">
    <property type="entry name" value="DUF3618"/>
</dbReference>
<sequence length="179" mass="17857">MAETTADVRRDIELTRERMTSTLAELERKLHLGQIVRENPWPAVGVAFGAGLLLSGSRADVKAAAATATATRGATSRLGPALDDIVANLMAGVGAALQGHVDTLLDEVKAAIGAPTSGGAGTARPLTGNGADQGMATGRPADALGQRDEAGAWSASADASSLGGLTPSSAGSQGMPRAD</sequence>
<evidence type="ECO:0008006" key="4">
    <source>
        <dbReference type="Google" id="ProtNLM"/>
    </source>
</evidence>
<dbReference type="AlphaFoldDB" id="A0AA37Q4Y8"/>
<name>A0AA37Q4Y8_9BACT</name>
<comment type="caution">
    <text evidence="2">The sequence shown here is derived from an EMBL/GenBank/DDBJ whole genome shotgun (WGS) entry which is preliminary data.</text>
</comment>
<reference evidence="2" key="1">
    <citation type="submission" date="2022-08" db="EMBL/GenBank/DDBJ databases">
        <title>Draft genome sequencing of Roseisolibacter agri AW1220.</title>
        <authorList>
            <person name="Tobiishi Y."/>
            <person name="Tonouchi A."/>
        </authorList>
    </citation>
    <scope>NUCLEOTIDE SEQUENCE</scope>
    <source>
        <strain evidence="2">AW1220</strain>
    </source>
</reference>
<dbReference type="Pfam" id="PF12277">
    <property type="entry name" value="DUF3618"/>
    <property type="match status" value="1"/>
</dbReference>
<evidence type="ECO:0000256" key="1">
    <source>
        <dbReference type="SAM" id="MobiDB-lite"/>
    </source>
</evidence>
<proteinExistence type="predicted"/>
<gene>
    <name evidence="2" type="ORF">rosag_31870</name>
</gene>
<evidence type="ECO:0000313" key="2">
    <source>
        <dbReference type="EMBL" id="GLC26674.1"/>
    </source>
</evidence>
<feature type="region of interest" description="Disordered" evidence="1">
    <location>
        <begin position="114"/>
        <end position="179"/>
    </location>
</feature>
<evidence type="ECO:0000313" key="3">
    <source>
        <dbReference type="Proteomes" id="UP001161325"/>
    </source>
</evidence>
<dbReference type="Proteomes" id="UP001161325">
    <property type="component" value="Unassembled WGS sequence"/>
</dbReference>
<dbReference type="RefSeq" id="WP_284351130.1">
    <property type="nucleotide sequence ID" value="NZ_BRXS01000005.1"/>
</dbReference>
<keyword evidence="3" id="KW-1185">Reference proteome</keyword>